<organism evidence="1 2">
    <name type="scientific">Lithospermum erythrorhizon</name>
    <name type="common">Purple gromwell</name>
    <name type="synonym">Lithospermum officinale var. erythrorhizon</name>
    <dbReference type="NCBI Taxonomy" id="34254"/>
    <lineage>
        <taxon>Eukaryota</taxon>
        <taxon>Viridiplantae</taxon>
        <taxon>Streptophyta</taxon>
        <taxon>Embryophyta</taxon>
        <taxon>Tracheophyta</taxon>
        <taxon>Spermatophyta</taxon>
        <taxon>Magnoliopsida</taxon>
        <taxon>eudicotyledons</taxon>
        <taxon>Gunneridae</taxon>
        <taxon>Pentapetalae</taxon>
        <taxon>asterids</taxon>
        <taxon>lamiids</taxon>
        <taxon>Boraginales</taxon>
        <taxon>Boraginaceae</taxon>
        <taxon>Boraginoideae</taxon>
        <taxon>Lithospermeae</taxon>
        <taxon>Lithospermum</taxon>
    </lineage>
</organism>
<protein>
    <submittedName>
        <fullName evidence="1">Uncharacterized protein</fullName>
    </submittedName>
</protein>
<sequence length="76" mass="8273">MVAEGYTQVEGVDFDGTFAHLARLEAIRLLLGLYAKNVVKKFGLEKANPKRTPRATDIKIGNNEDGILVDQSLSGV</sequence>
<evidence type="ECO:0000313" key="2">
    <source>
        <dbReference type="Proteomes" id="UP001454036"/>
    </source>
</evidence>
<accession>A0AAV3QXM9</accession>
<name>A0AAV3QXM9_LITER</name>
<evidence type="ECO:0000313" key="1">
    <source>
        <dbReference type="EMBL" id="GAA0168330.1"/>
    </source>
</evidence>
<proteinExistence type="predicted"/>
<keyword evidence="2" id="KW-1185">Reference proteome</keyword>
<dbReference type="AlphaFoldDB" id="A0AAV3QXM9"/>
<gene>
    <name evidence="1" type="ORF">LIER_23074</name>
</gene>
<comment type="caution">
    <text evidence="1">The sequence shown here is derived from an EMBL/GenBank/DDBJ whole genome shotgun (WGS) entry which is preliminary data.</text>
</comment>
<dbReference type="Proteomes" id="UP001454036">
    <property type="component" value="Unassembled WGS sequence"/>
</dbReference>
<dbReference type="EMBL" id="BAABME010006427">
    <property type="protein sequence ID" value="GAA0168330.1"/>
    <property type="molecule type" value="Genomic_DNA"/>
</dbReference>
<reference evidence="1 2" key="1">
    <citation type="submission" date="2024-01" db="EMBL/GenBank/DDBJ databases">
        <title>The complete chloroplast genome sequence of Lithospermum erythrorhizon: insights into the phylogenetic relationship among Boraginaceae species and the maternal lineages of purple gromwells.</title>
        <authorList>
            <person name="Okada T."/>
            <person name="Watanabe K."/>
        </authorList>
    </citation>
    <scope>NUCLEOTIDE SEQUENCE [LARGE SCALE GENOMIC DNA]</scope>
</reference>